<evidence type="ECO:0000313" key="11">
    <source>
        <dbReference type="Proteomes" id="UP000442694"/>
    </source>
</evidence>
<evidence type="ECO:0000256" key="5">
    <source>
        <dbReference type="ARBA" id="ARBA00022755"/>
    </source>
</evidence>
<dbReference type="GO" id="GO:0004643">
    <property type="term" value="F:phosphoribosylaminoimidazolecarboxamide formyltransferase activity"/>
    <property type="evidence" value="ECO:0007669"/>
    <property type="project" value="UniProtKB-UniRule"/>
</dbReference>
<evidence type="ECO:0000259" key="9">
    <source>
        <dbReference type="PROSITE" id="PS51855"/>
    </source>
</evidence>
<evidence type="ECO:0000256" key="3">
    <source>
        <dbReference type="ARBA" id="ARBA00007667"/>
    </source>
</evidence>
<dbReference type="GO" id="GO:0005829">
    <property type="term" value="C:cytosol"/>
    <property type="evidence" value="ECO:0007669"/>
    <property type="project" value="TreeGrafter"/>
</dbReference>
<dbReference type="EMBL" id="WFLN01000010">
    <property type="protein sequence ID" value="KAB8028105.1"/>
    <property type="molecule type" value="Genomic_DNA"/>
</dbReference>
<comment type="pathway">
    <text evidence="2 8">Purine metabolism; IMP biosynthesis via de novo pathway; 5-formamido-1-(5-phospho-D-ribosyl)imidazole-4-carboxamide from 5-amino-1-(5-phospho-D-ribosyl)imidazole-4-carboxamide (10-formyl THF route): step 1/1.</text>
</comment>
<dbReference type="InterPro" id="IPR002695">
    <property type="entry name" value="PurH-like"/>
</dbReference>
<gene>
    <name evidence="8 10" type="primary">purH</name>
    <name evidence="10" type="ORF">GCL57_13725</name>
</gene>
<evidence type="ECO:0000256" key="2">
    <source>
        <dbReference type="ARBA" id="ARBA00004954"/>
    </source>
</evidence>
<dbReference type="HAMAP" id="MF_00139">
    <property type="entry name" value="PurH"/>
    <property type="match status" value="1"/>
</dbReference>
<evidence type="ECO:0000313" key="10">
    <source>
        <dbReference type="EMBL" id="KAB8028105.1"/>
    </source>
</evidence>
<keyword evidence="6 8" id="KW-0378">Hydrolase</keyword>
<dbReference type="PANTHER" id="PTHR11692:SF0">
    <property type="entry name" value="BIFUNCTIONAL PURINE BIOSYNTHESIS PROTEIN ATIC"/>
    <property type="match status" value="1"/>
</dbReference>
<dbReference type="Proteomes" id="UP000442694">
    <property type="component" value="Unassembled WGS sequence"/>
</dbReference>
<dbReference type="SUPFAM" id="SSF52335">
    <property type="entry name" value="Methylglyoxal synthase-like"/>
    <property type="match status" value="1"/>
</dbReference>
<dbReference type="InterPro" id="IPR011607">
    <property type="entry name" value="MGS-like_dom"/>
</dbReference>
<name>A0A833N4J7_9BACT</name>
<comment type="catalytic activity">
    <reaction evidence="8">
        <text>(6R)-10-formyltetrahydrofolate + 5-amino-1-(5-phospho-beta-D-ribosyl)imidazole-4-carboxamide = 5-formamido-1-(5-phospho-D-ribosyl)imidazole-4-carboxamide + (6S)-5,6,7,8-tetrahydrofolate</text>
        <dbReference type="Rhea" id="RHEA:22192"/>
        <dbReference type="ChEBI" id="CHEBI:57453"/>
        <dbReference type="ChEBI" id="CHEBI:58467"/>
        <dbReference type="ChEBI" id="CHEBI:58475"/>
        <dbReference type="ChEBI" id="CHEBI:195366"/>
        <dbReference type="EC" id="2.1.2.3"/>
    </reaction>
</comment>
<dbReference type="EC" id="3.5.4.10" evidence="8"/>
<dbReference type="Gene3D" id="3.40.140.20">
    <property type="match status" value="2"/>
</dbReference>
<comment type="domain">
    <text evidence="8">The IMP cyclohydrolase activity resides in the N-terminal region.</text>
</comment>
<dbReference type="Pfam" id="PF01808">
    <property type="entry name" value="AICARFT_IMPCHas"/>
    <property type="match status" value="1"/>
</dbReference>
<dbReference type="PIRSF" id="PIRSF000414">
    <property type="entry name" value="AICARFT_IMPCHas"/>
    <property type="match status" value="1"/>
</dbReference>
<feature type="domain" description="MGS-like" evidence="9">
    <location>
        <begin position="10"/>
        <end position="160"/>
    </location>
</feature>
<keyword evidence="7 8" id="KW-0511">Multifunctional enzyme</keyword>
<dbReference type="SMART" id="SM00851">
    <property type="entry name" value="MGS"/>
    <property type="match status" value="1"/>
</dbReference>
<dbReference type="GO" id="GO:0003937">
    <property type="term" value="F:IMP cyclohydrolase activity"/>
    <property type="evidence" value="ECO:0007669"/>
    <property type="project" value="UniProtKB-UniRule"/>
</dbReference>
<organism evidence="10 11">
    <name type="scientific">Fluviispira multicolorata</name>
    <dbReference type="NCBI Taxonomy" id="2654512"/>
    <lineage>
        <taxon>Bacteria</taxon>
        <taxon>Pseudomonadati</taxon>
        <taxon>Bdellovibrionota</taxon>
        <taxon>Oligoflexia</taxon>
        <taxon>Silvanigrellales</taxon>
        <taxon>Silvanigrellaceae</taxon>
        <taxon>Fluviispira</taxon>
    </lineage>
</organism>
<proteinExistence type="inferred from homology"/>
<evidence type="ECO:0000256" key="6">
    <source>
        <dbReference type="ARBA" id="ARBA00022801"/>
    </source>
</evidence>
<protein>
    <recommendedName>
        <fullName evidence="8">Bifunctional purine biosynthesis protein PurH</fullName>
    </recommendedName>
    <domain>
        <recommendedName>
            <fullName evidence="8">Phosphoribosylaminoimidazolecarboxamide formyltransferase</fullName>
            <ecNumber evidence="8">2.1.2.3</ecNumber>
        </recommendedName>
        <alternativeName>
            <fullName evidence="8">AICAR transformylase</fullName>
        </alternativeName>
    </domain>
    <domain>
        <recommendedName>
            <fullName evidence="8">IMP cyclohydrolase</fullName>
            <ecNumber evidence="8">3.5.4.10</ecNumber>
        </recommendedName>
        <alternativeName>
            <fullName evidence="8">ATIC</fullName>
        </alternativeName>
        <alternativeName>
            <fullName evidence="8">IMP synthase</fullName>
        </alternativeName>
        <alternativeName>
            <fullName evidence="8">Inosinicase</fullName>
        </alternativeName>
    </domain>
</protein>
<dbReference type="NCBIfam" id="NF002049">
    <property type="entry name" value="PRK00881.1"/>
    <property type="match status" value="1"/>
</dbReference>
<evidence type="ECO:0000256" key="4">
    <source>
        <dbReference type="ARBA" id="ARBA00022679"/>
    </source>
</evidence>
<dbReference type="SUPFAM" id="SSF53927">
    <property type="entry name" value="Cytidine deaminase-like"/>
    <property type="match status" value="1"/>
</dbReference>
<comment type="pathway">
    <text evidence="1 8">Purine metabolism; IMP biosynthesis via de novo pathway; IMP from 5-formamido-1-(5-phospho-D-ribosyl)imidazole-4-carboxamide: step 1/1.</text>
</comment>
<dbReference type="UniPathway" id="UPA00074">
    <property type="reaction ID" value="UER00133"/>
</dbReference>
<dbReference type="RefSeq" id="WP_152213926.1">
    <property type="nucleotide sequence ID" value="NZ_WFLN01000010.1"/>
</dbReference>
<dbReference type="AlphaFoldDB" id="A0A833N4J7"/>
<dbReference type="CDD" id="cd01421">
    <property type="entry name" value="IMPCH"/>
    <property type="match status" value="1"/>
</dbReference>
<dbReference type="PANTHER" id="PTHR11692">
    <property type="entry name" value="BIFUNCTIONAL PURINE BIOSYNTHESIS PROTEIN PURH"/>
    <property type="match status" value="1"/>
</dbReference>
<dbReference type="FunFam" id="3.40.50.1380:FF:000001">
    <property type="entry name" value="Bifunctional purine biosynthesis protein PurH"/>
    <property type="match status" value="1"/>
</dbReference>
<sequence>MSHYSANLSQPVNNLIKIRRALISVSNKSGLQELCVFLNQLGCQIVATSSTYKAIIEFGLPCNSVDSITNFPEILGGRVKTLHPKIFGGILGREYLESDRADMLANGIEVFDVVVCNLYPFQEVLRKGANAEELVENIDIGGVSLLRAAAKNHASISILSDTNDYKKFIENVSSYNGFVSLSFRKQLAIKAFRETAAYDELISATLDKSLNVEFSLSSKLGPVRSENLKAIDTLPESISLSLCKIQPLRYGENPHQNAAFYALSDIDVQNVCSLTNMKCFHGKELSYNNVLDIEHAIRLVSEFKENHVAVILKHNTPCGVGVSSKSIADAYIAAFESDPVSPFGGIVCLTTQVSIELAKKLYETFLEVIIAPSFENGALDLLQKKKNLRLATYDSSLPLANKTIFTHVQGGFLAQSSNDFVINMENITYPTLTKPSADIIKAMTLGMTVVKHVRSNAIVLANSQQTLAIAGGFTNRVDAVQNCLSKNRLSLDNAILASDAFFPFPDSIQIINKFGIKHIVQPGGSVQDSEVIKACNEYGISMIFTGNRHFKH</sequence>
<comment type="catalytic activity">
    <reaction evidence="8">
        <text>IMP + H2O = 5-formamido-1-(5-phospho-D-ribosyl)imidazole-4-carboxamide</text>
        <dbReference type="Rhea" id="RHEA:18445"/>
        <dbReference type="ChEBI" id="CHEBI:15377"/>
        <dbReference type="ChEBI" id="CHEBI:58053"/>
        <dbReference type="ChEBI" id="CHEBI:58467"/>
        <dbReference type="EC" id="3.5.4.10"/>
    </reaction>
</comment>
<dbReference type="Gene3D" id="3.40.50.1380">
    <property type="entry name" value="Methylglyoxal synthase-like domain"/>
    <property type="match status" value="1"/>
</dbReference>
<dbReference type="Pfam" id="PF02142">
    <property type="entry name" value="MGS"/>
    <property type="match status" value="1"/>
</dbReference>
<dbReference type="SMART" id="SM00798">
    <property type="entry name" value="AICARFT_IMPCHas"/>
    <property type="match status" value="1"/>
</dbReference>
<reference evidence="10 11" key="1">
    <citation type="submission" date="2019-10" db="EMBL/GenBank/DDBJ databases">
        <title>New genus of Silvanigrellaceae.</title>
        <authorList>
            <person name="Pitt A."/>
            <person name="Hahn M.W."/>
        </authorList>
    </citation>
    <scope>NUCLEOTIDE SEQUENCE [LARGE SCALE GENOMIC DNA]</scope>
    <source>
        <strain evidence="10 11">33A1-SZDP</strain>
    </source>
</reference>
<accession>A0A833N4J7</accession>
<dbReference type="InterPro" id="IPR016193">
    <property type="entry name" value="Cytidine_deaminase-like"/>
</dbReference>
<evidence type="ECO:0000256" key="1">
    <source>
        <dbReference type="ARBA" id="ARBA00004844"/>
    </source>
</evidence>
<dbReference type="PROSITE" id="PS51855">
    <property type="entry name" value="MGS"/>
    <property type="match status" value="1"/>
</dbReference>
<dbReference type="InterPro" id="IPR036914">
    <property type="entry name" value="MGS-like_dom_sf"/>
</dbReference>
<dbReference type="EC" id="2.1.2.3" evidence="8"/>
<dbReference type="InterPro" id="IPR024051">
    <property type="entry name" value="AICAR_Tfase_dup_dom_sf"/>
</dbReference>
<keyword evidence="11" id="KW-1185">Reference proteome</keyword>
<comment type="caution">
    <text evidence="10">The sequence shown here is derived from an EMBL/GenBank/DDBJ whole genome shotgun (WGS) entry which is preliminary data.</text>
</comment>
<dbReference type="GO" id="GO:0006189">
    <property type="term" value="P:'de novo' IMP biosynthetic process"/>
    <property type="evidence" value="ECO:0007669"/>
    <property type="project" value="UniProtKB-UniRule"/>
</dbReference>
<comment type="similarity">
    <text evidence="3 8">Belongs to the PurH family.</text>
</comment>
<keyword evidence="4 8" id="KW-0808">Transferase</keyword>
<evidence type="ECO:0000256" key="7">
    <source>
        <dbReference type="ARBA" id="ARBA00023268"/>
    </source>
</evidence>
<keyword evidence="5 8" id="KW-0658">Purine biosynthesis</keyword>
<evidence type="ECO:0000256" key="8">
    <source>
        <dbReference type="HAMAP-Rule" id="MF_00139"/>
    </source>
</evidence>